<proteinExistence type="predicted"/>
<feature type="domain" description="Large polyvalent protein-associated" evidence="2">
    <location>
        <begin position="2"/>
        <end position="79"/>
    </location>
</feature>
<dbReference type="Pfam" id="PF18798">
    <property type="entry name" value="LPD3"/>
    <property type="match status" value="1"/>
</dbReference>
<accession>D9MNX4</accession>
<feature type="region of interest" description="Disordered" evidence="1">
    <location>
        <begin position="89"/>
        <end position="112"/>
    </location>
</feature>
<dbReference type="InterPro" id="IPR040824">
    <property type="entry name" value="LPD3"/>
</dbReference>
<name>D9MNX4_9BACT</name>
<organism evidence="3">
    <name type="scientific">uncultured Nitrospirae bacterium MY2-1F</name>
    <dbReference type="NCBI Taxonomy" id="798576"/>
    <lineage>
        <taxon>Bacteria</taxon>
        <taxon>Pseudomonadati</taxon>
        <taxon>Nitrospirota</taxon>
        <taxon>environmental samples</taxon>
    </lineage>
</organism>
<sequence length="130" mass="14585">MGIDKAVSGDRLNPTEHLEAVRVIPTLIENAVKIESRPDRSNDPHIKNIHIFYALLEIDNKLYRTKLTIKEANNGRRFYDHGLTEIEKPAAGTDLRKEDASSGSASHPVQQAHTLSVKDLLKDVKTFENS</sequence>
<protein>
    <recommendedName>
        <fullName evidence="2">Large polyvalent protein-associated domain-containing protein</fullName>
    </recommendedName>
</protein>
<dbReference type="EMBL" id="HM454279">
    <property type="protein sequence ID" value="ADI87663.1"/>
    <property type="molecule type" value="Genomic_DNA"/>
</dbReference>
<gene>
    <name evidence="3" type="ORF">LW1_0110</name>
</gene>
<evidence type="ECO:0000259" key="2">
    <source>
        <dbReference type="Pfam" id="PF18798"/>
    </source>
</evidence>
<reference evidence="3" key="1">
    <citation type="journal article" date="2011" name="Appl. Environ. Microbiol.">
        <title>Metagenomic analysis reveals unexpected subgenomic diversity of magnetotactic bacteria within the phylum Nitrospirae.</title>
        <authorList>
            <person name="Lin W."/>
            <person name="Jogler C."/>
            <person name="Schuler D."/>
            <person name="Pan Y."/>
        </authorList>
    </citation>
    <scope>NUCLEOTIDE SEQUENCE</scope>
</reference>
<evidence type="ECO:0000256" key="1">
    <source>
        <dbReference type="SAM" id="MobiDB-lite"/>
    </source>
</evidence>
<dbReference type="AlphaFoldDB" id="D9MNX4"/>
<feature type="compositionally biased region" description="Basic and acidic residues" evidence="1">
    <location>
        <begin position="89"/>
        <end position="100"/>
    </location>
</feature>
<evidence type="ECO:0000313" key="3">
    <source>
        <dbReference type="EMBL" id="ADI87663.1"/>
    </source>
</evidence>
<feature type="compositionally biased region" description="Polar residues" evidence="1">
    <location>
        <begin position="101"/>
        <end position="112"/>
    </location>
</feature>